<feature type="repeat" description="WD" evidence="5">
    <location>
        <begin position="346"/>
        <end position="389"/>
    </location>
</feature>
<feature type="compositionally biased region" description="Polar residues" evidence="6">
    <location>
        <begin position="464"/>
        <end position="489"/>
    </location>
</feature>
<dbReference type="CDD" id="cd00200">
    <property type="entry name" value="WD40"/>
    <property type="match status" value="1"/>
</dbReference>
<feature type="compositionally biased region" description="Low complexity" evidence="6">
    <location>
        <begin position="535"/>
        <end position="544"/>
    </location>
</feature>
<gene>
    <name evidence="10" type="ORF">BN946_scf184883.g19</name>
</gene>
<dbReference type="GO" id="GO:0005085">
    <property type="term" value="F:guanyl-nucleotide exchange factor activity"/>
    <property type="evidence" value="ECO:0007669"/>
    <property type="project" value="UniProtKB-KW"/>
</dbReference>
<dbReference type="InterPro" id="IPR019775">
    <property type="entry name" value="WD40_repeat_CS"/>
</dbReference>
<dbReference type="Gene3D" id="2.130.10.10">
    <property type="entry name" value="YVTN repeat-like/Quinoprotein amine dehydrogenase"/>
    <property type="match status" value="1"/>
</dbReference>
<protein>
    <recommendedName>
        <fullName evidence="12">DH domain-containing protein</fullName>
    </recommendedName>
</protein>
<sequence length="1391" mass="153927">MASERVEDDHFGEGAEGEEDDQFIDPNDVVIEFGDEGDHGMDEDFEGEGAMDGEGMPEEEIVYEDNSIQHFPNHKGSVFAISTHPTAPLAASGGEDDLGYLWDIVTGDELVKLTGHTDSVTSTAFSADGELVATGGMDGKVRIWRRVGKENYRTWEFLTELSGLDEVMWLRWHPKGNVLLAGSNDTTVWLWQLPSGNTMQVFAGHMGPVTCGDFTADGKRIVTADGDGTLIYWDPRSPTPVFKLTSSDARFDLEGITSLAINPASTLAVVGGASGGVRVVSLSKGEVVGALAGHKEGESVEAVEFVELAPAAPGVSPAASGGVVVTGATDGKACIWDLNTMRLRATLEHGDAVTSLHRLPPPKAHLIVSASVDRTLKTWDARTGTLVREHKGHHGPILQAALGLGGSVVPLSCPQPIHGTTPSSPHHHPPPARPPSPPKPPPPSARDPPLSPVNLWADRRPFSFTPSSATARSSRISLDATSQPSSRPSSAYEPEQPRLAFPEPQLYRSSSQRSSRSSYRPPSSIIGSTHRSSRSDSLLSPDSLITPTQYANGESRPPSFESTPETAVRDLSSELSDLTLDSEEALRKFQGGELYDDDEEWYRLVPPEAREVLDRKEVQRQSILFEIIKSEKDYVADLQLVKEVFVEPLIATLAVPEHRVKGFVQEVFFNIDAILAHHHRMLAALFARQREQHPLIQSVSDIILDNTLLFRNDYEAYIKHYPLAEARHRSEMRRSQRYQYFLQQCSLDPRVRKRDIITFLSRPVTRLPRLLLLLENAKKFTEVDHPDVESIPLVIGILNDFIKSTQPGIAASEDKVKFWNLCESLVYQKGEIIDLDLYDESRSLRFQGPLSRRYKTNMDLHWADLHVALLDNYRPVLLLKPEARSSSVTKNHVVSRPIPLEYLRLGMFDSPPENRKEKAEEGSGLLDRVRSRYRPMYPFTIYHASSKMHRRYTLYAPSEETRKRWHDALVETMAIRQIRQESNMLFATHVVNEGFFRYAAFGTAAYGAGSHYTGRINAATELGSHRFIAVACTSGVYIAIRGEPYGSRTHAAFRKVLTVPNPTCMVSLPVAGKFFVLHEGGLFAYSLDLVCRAALGFATVQSLEGSKERISTDVVLFRVGRVGTRLMVLYAVKSFLQLWLYALEVVHPAESSNSVNHRWSSSTVSGFRSFGEPLSIPKDTHNITVLSRRIVICSDKGTISVADPANLSLSLKSTTLPDFSDADDNAPMTALKARCASAKPLGIVRCPNSDELLVIYDVALSHRLSEFKELGCYIDKHGVPTRSSGYLRWETRAASYAHRGDYILLLSPEFIEVRTVHTGKLVQVIEGADIRRIDAGLLSPDKDSTTLVAMKGKEDRGLVADKVLELVETSELRTPRVSEVPGAWDEFDVLS</sequence>
<dbReference type="InterPro" id="IPR001180">
    <property type="entry name" value="CNH_dom"/>
</dbReference>
<dbReference type="PROSITE" id="PS50294">
    <property type="entry name" value="WD_REPEATS_REGION"/>
    <property type="match status" value="3"/>
</dbReference>
<feature type="repeat" description="WD" evidence="5">
    <location>
        <begin position="202"/>
        <end position="243"/>
    </location>
</feature>
<keyword evidence="1" id="KW-0597">Phosphoprotein</keyword>
<feature type="repeat" description="WD" evidence="5">
    <location>
        <begin position="71"/>
        <end position="112"/>
    </location>
</feature>
<dbReference type="PROSITE" id="PS50010">
    <property type="entry name" value="DH_2"/>
    <property type="match status" value="1"/>
</dbReference>
<evidence type="ECO:0000256" key="6">
    <source>
        <dbReference type="SAM" id="MobiDB-lite"/>
    </source>
</evidence>
<dbReference type="STRING" id="5643.A0A060SM08"/>
<dbReference type="PROSITE" id="PS50082">
    <property type="entry name" value="WD_REPEATS_2"/>
    <property type="match status" value="5"/>
</dbReference>
<feature type="domain" description="PH" evidence="7">
    <location>
        <begin position="843"/>
        <end position="974"/>
    </location>
</feature>
<feature type="region of interest" description="Disordered" evidence="6">
    <location>
        <begin position="413"/>
        <end position="565"/>
    </location>
</feature>
<reference evidence="10" key="1">
    <citation type="submission" date="2014-01" db="EMBL/GenBank/DDBJ databases">
        <title>The genome of the white-rot fungus Pycnoporus cinnabarinus: a basidiomycete model with a versatile arsenal for lignocellulosic biomass breakdown.</title>
        <authorList>
            <person name="Levasseur A."/>
            <person name="Lomascolo A."/>
            <person name="Ruiz-Duenas F.J."/>
            <person name="Uzan E."/>
            <person name="Piumi F."/>
            <person name="Kues U."/>
            <person name="Ram A.F.J."/>
            <person name="Murat C."/>
            <person name="Haon M."/>
            <person name="Benoit I."/>
            <person name="Arfi Y."/>
            <person name="Chevret D."/>
            <person name="Drula E."/>
            <person name="Kwon M.J."/>
            <person name="Gouret P."/>
            <person name="Lesage-Meessen L."/>
            <person name="Lombard V."/>
            <person name="Mariette J."/>
            <person name="Noirot C."/>
            <person name="Park J."/>
            <person name="Patyshakuliyeva A."/>
            <person name="Wieneger R.A.B."/>
            <person name="Wosten H.A.B."/>
            <person name="Martin F."/>
            <person name="Coutinho P.M."/>
            <person name="de Vries R."/>
            <person name="Martinez A.T."/>
            <person name="Klopp C."/>
            <person name="Pontarotti P."/>
            <person name="Henrissat B."/>
            <person name="Record E."/>
        </authorList>
    </citation>
    <scope>NUCLEOTIDE SEQUENCE [LARGE SCALE GENOMIC DNA]</scope>
    <source>
        <strain evidence="10">BRFM137</strain>
    </source>
</reference>
<evidence type="ECO:0000256" key="5">
    <source>
        <dbReference type="PROSITE-ProRule" id="PRU00221"/>
    </source>
</evidence>
<dbReference type="HOGENOM" id="CLU_005275_0_0_1"/>
<dbReference type="EMBL" id="CCBP010000279">
    <property type="protein sequence ID" value="CDO75557.1"/>
    <property type="molecule type" value="Genomic_DNA"/>
</dbReference>
<feature type="region of interest" description="Disordered" evidence="6">
    <location>
        <begin position="1"/>
        <end position="26"/>
    </location>
</feature>
<dbReference type="InterPro" id="IPR001849">
    <property type="entry name" value="PH_domain"/>
</dbReference>
<evidence type="ECO:0000313" key="10">
    <source>
        <dbReference type="EMBL" id="CDO75557.1"/>
    </source>
</evidence>
<feature type="repeat" description="WD" evidence="5">
    <location>
        <begin position="113"/>
        <end position="144"/>
    </location>
</feature>
<keyword evidence="2 5" id="KW-0853">WD repeat</keyword>
<dbReference type="PANTHER" id="PTHR46572">
    <property type="entry name" value="RHO1 GDP-GTP EXCHANGE PROTEIN 1-RELATED"/>
    <property type="match status" value="1"/>
</dbReference>
<dbReference type="InterPro" id="IPR041675">
    <property type="entry name" value="PH_5"/>
</dbReference>
<evidence type="ECO:0000256" key="1">
    <source>
        <dbReference type="ARBA" id="ARBA00022553"/>
    </source>
</evidence>
<evidence type="ECO:0000256" key="4">
    <source>
        <dbReference type="ARBA" id="ARBA00022737"/>
    </source>
</evidence>
<keyword evidence="11" id="KW-1185">Reference proteome</keyword>
<dbReference type="PANTHER" id="PTHR46572:SF1">
    <property type="entry name" value="RHO1 GUANINE NUCLEOTIDE EXCHANGE FACTOR TUS1"/>
    <property type="match status" value="1"/>
</dbReference>
<feature type="repeat" description="WD" evidence="5">
    <location>
        <begin position="170"/>
        <end position="201"/>
    </location>
</feature>
<dbReference type="SMART" id="SM00233">
    <property type="entry name" value="PH"/>
    <property type="match status" value="1"/>
</dbReference>
<dbReference type="SUPFAM" id="SSF50978">
    <property type="entry name" value="WD40 repeat-like"/>
    <property type="match status" value="1"/>
</dbReference>
<dbReference type="PROSITE" id="PS50003">
    <property type="entry name" value="PH_DOMAIN"/>
    <property type="match status" value="1"/>
</dbReference>
<evidence type="ECO:0000259" key="8">
    <source>
        <dbReference type="PROSITE" id="PS50010"/>
    </source>
</evidence>
<dbReference type="InterPro" id="IPR036322">
    <property type="entry name" value="WD40_repeat_dom_sf"/>
</dbReference>
<dbReference type="OMA" id="CYIHALE"/>
<keyword evidence="3" id="KW-0344">Guanine-nucleotide releasing factor</keyword>
<dbReference type="InterPro" id="IPR001680">
    <property type="entry name" value="WD40_rpt"/>
</dbReference>
<feature type="domain" description="DH" evidence="8">
    <location>
        <begin position="619"/>
        <end position="808"/>
    </location>
</feature>
<dbReference type="SMART" id="SM00320">
    <property type="entry name" value="WD40"/>
    <property type="match status" value="7"/>
</dbReference>
<name>A0A060SM08_PYCCI</name>
<proteinExistence type="predicted"/>
<dbReference type="PROSITE" id="PS00678">
    <property type="entry name" value="WD_REPEATS_1"/>
    <property type="match status" value="1"/>
</dbReference>
<dbReference type="Pfam" id="PF00400">
    <property type="entry name" value="WD40"/>
    <property type="match status" value="5"/>
</dbReference>
<feature type="compositionally biased region" description="Low complexity" evidence="6">
    <location>
        <begin position="507"/>
        <end position="524"/>
    </location>
</feature>
<keyword evidence="4" id="KW-0677">Repeat</keyword>
<organism evidence="10 11">
    <name type="scientific">Pycnoporus cinnabarinus</name>
    <name type="common">Cinnabar-red polypore</name>
    <name type="synonym">Trametes cinnabarina</name>
    <dbReference type="NCBI Taxonomy" id="5643"/>
    <lineage>
        <taxon>Eukaryota</taxon>
        <taxon>Fungi</taxon>
        <taxon>Dikarya</taxon>
        <taxon>Basidiomycota</taxon>
        <taxon>Agaricomycotina</taxon>
        <taxon>Agaricomycetes</taxon>
        <taxon>Polyporales</taxon>
        <taxon>Polyporaceae</taxon>
        <taxon>Trametes</taxon>
    </lineage>
</organism>
<dbReference type="Pfam" id="PF15405">
    <property type="entry name" value="PH_5"/>
    <property type="match status" value="1"/>
</dbReference>
<evidence type="ECO:0000259" key="7">
    <source>
        <dbReference type="PROSITE" id="PS50003"/>
    </source>
</evidence>
<dbReference type="Proteomes" id="UP000029665">
    <property type="component" value="Unassembled WGS sequence"/>
</dbReference>
<dbReference type="InterPro" id="IPR035899">
    <property type="entry name" value="DBL_dom_sf"/>
</dbReference>
<evidence type="ECO:0000259" key="9">
    <source>
        <dbReference type="PROSITE" id="PS50219"/>
    </source>
</evidence>
<dbReference type="PROSITE" id="PS50219">
    <property type="entry name" value="CNH"/>
    <property type="match status" value="1"/>
</dbReference>
<evidence type="ECO:0000256" key="3">
    <source>
        <dbReference type="ARBA" id="ARBA00022658"/>
    </source>
</evidence>
<feature type="compositionally biased region" description="Basic and acidic residues" evidence="6">
    <location>
        <begin position="1"/>
        <end position="13"/>
    </location>
</feature>
<dbReference type="InterPro" id="IPR015943">
    <property type="entry name" value="WD40/YVTN_repeat-like_dom_sf"/>
</dbReference>
<dbReference type="SMART" id="SM00325">
    <property type="entry name" value="RhoGEF"/>
    <property type="match status" value="1"/>
</dbReference>
<accession>A0A060SM08</accession>
<feature type="compositionally biased region" description="Pro residues" evidence="6">
    <location>
        <begin position="431"/>
        <end position="451"/>
    </location>
</feature>
<dbReference type="InterPro" id="IPR000219">
    <property type="entry name" value="DH_dom"/>
</dbReference>
<dbReference type="InterPro" id="IPR011993">
    <property type="entry name" value="PH-like_dom_sf"/>
</dbReference>
<dbReference type="InterPro" id="IPR052233">
    <property type="entry name" value="Rho-type_GEFs"/>
</dbReference>
<dbReference type="Pfam" id="PF00621">
    <property type="entry name" value="RhoGEF"/>
    <property type="match status" value="1"/>
</dbReference>
<evidence type="ECO:0000313" key="11">
    <source>
        <dbReference type="Proteomes" id="UP000029665"/>
    </source>
</evidence>
<dbReference type="SUPFAM" id="SSF48065">
    <property type="entry name" value="DBL homology domain (DH-domain)"/>
    <property type="match status" value="1"/>
</dbReference>
<dbReference type="Pfam" id="PF00780">
    <property type="entry name" value="CNH"/>
    <property type="match status" value="1"/>
</dbReference>
<evidence type="ECO:0000256" key="2">
    <source>
        <dbReference type="ARBA" id="ARBA00022574"/>
    </source>
</evidence>
<dbReference type="Gene3D" id="2.30.29.30">
    <property type="entry name" value="Pleckstrin-homology domain (PH domain)/Phosphotyrosine-binding domain (PTB)"/>
    <property type="match status" value="1"/>
</dbReference>
<dbReference type="Gene3D" id="1.20.900.10">
    <property type="entry name" value="Dbl homology (DH) domain"/>
    <property type="match status" value="1"/>
</dbReference>
<dbReference type="OrthoDB" id="2272012at2759"/>
<dbReference type="SUPFAM" id="SSF50729">
    <property type="entry name" value="PH domain-like"/>
    <property type="match status" value="1"/>
</dbReference>
<evidence type="ECO:0008006" key="12">
    <source>
        <dbReference type="Google" id="ProtNLM"/>
    </source>
</evidence>
<comment type="caution">
    <text evidence="10">The sequence shown here is derived from an EMBL/GenBank/DDBJ whole genome shotgun (WGS) entry which is preliminary data.</text>
</comment>
<feature type="domain" description="CNH" evidence="9">
    <location>
        <begin position="1013"/>
        <end position="1340"/>
    </location>
</feature>